<keyword evidence="2" id="KW-0808">Transferase</keyword>
<evidence type="ECO:0000313" key="3">
    <source>
        <dbReference type="EnsemblMetazoa" id="ASIC021052-PA"/>
    </source>
</evidence>
<dbReference type="AlphaFoldDB" id="A0A084WRE2"/>
<feature type="region of interest" description="Disordered" evidence="1">
    <location>
        <begin position="68"/>
        <end position="89"/>
    </location>
</feature>
<evidence type="ECO:0000313" key="4">
    <source>
        <dbReference type="Proteomes" id="UP000030765"/>
    </source>
</evidence>
<evidence type="ECO:0000256" key="1">
    <source>
        <dbReference type="SAM" id="MobiDB-lite"/>
    </source>
</evidence>
<dbReference type="Proteomes" id="UP000030765">
    <property type="component" value="Unassembled WGS sequence"/>
</dbReference>
<feature type="compositionally biased region" description="Basic and acidic residues" evidence="1">
    <location>
        <begin position="68"/>
        <end position="77"/>
    </location>
</feature>
<dbReference type="VEuPathDB" id="VectorBase:ASIC021052"/>
<proteinExistence type="predicted"/>
<name>A0A084WRE2_ANOSI</name>
<protein>
    <submittedName>
        <fullName evidence="2 3">Mevalonate/galactokinase family protein</fullName>
    </submittedName>
</protein>
<keyword evidence="2" id="KW-0418">Kinase</keyword>
<organism evidence="2">
    <name type="scientific">Anopheles sinensis</name>
    <name type="common">Mosquito</name>
    <dbReference type="NCBI Taxonomy" id="74873"/>
    <lineage>
        <taxon>Eukaryota</taxon>
        <taxon>Metazoa</taxon>
        <taxon>Ecdysozoa</taxon>
        <taxon>Arthropoda</taxon>
        <taxon>Hexapoda</taxon>
        <taxon>Insecta</taxon>
        <taxon>Pterygota</taxon>
        <taxon>Neoptera</taxon>
        <taxon>Endopterygota</taxon>
        <taxon>Diptera</taxon>
        <taxon>Nematocera</taxon>
        <taxon>Culicoidea</taxon>
        <taxon>Culicidae</taxon>
        <taxon>Anophelinae</taxon>
        <taxon>Anopheles</taxon>
    </lineage>
</organism>
<reference evidence="3" key="2">
    <citation type="submission" date="2020-05" db="UniProtKB">
        <authorList>
            <consortium name="EnsemblMetazoa"/>
        </authorList>
    </citation>
    <scope>IDENTIFICATION</scope>
</reference>
<dbReference type="EMBL" id="KE525405">
    <property type="protein sequence ID" value="KFB52786.1"/>
    <property type="molecule type" value="Genomic_DNA"/>
</dbReference>
<gene>
    <name evidence="2" type="ORF">ZHAS_00021052</name>
</gene>
<evidence type="ECO:0000313" key="2">
    <source>
        <dbReference type="EMBL" id="KFB52786.1"/>
    </source>
</evidence>
<dbReference type="GO" id="GO:0016301">
    <property type="term" value="F:kinase activity"/>
    <property type="evidence" value="ECO:0007669"/>
    <property type="project" value="UniProtKB-KW"/>
</dbReference>
<sequence length="152" mass="16406">MVIMQRCMVEIRSRVVEFLMRSGLIPDKNRSTPGRIGAKAVAFVGSGGGLRRRHGLGGGQTQRFLRIEKGGDHRSRSPTDGGTRHGAPRFAGGANDGVLVLEVCFEGKTTLRATDKAAETRTPLSPSPRSVCCHDLASVSLVQLKVCFIFEQ</sequence>
<dbReference type="EnsemblMetazoa" id="ASIC021052-RA">
    <property type="protein sequence ID" value="ASIC021052-PA"/>
    <property type="gene ID" value="ASIC021052"/>
</dbReference>
<keyword evidence="4" id="KW-1185">Reference proteome</keyword>
<dbReference type="EMBL" id="ATLV01026037">
    <property type="status" value="NOT_ANNOTATED_CDS"/>
    <property type="molecule type" value="Genomic_DNA"/>
</dbReference>
<reference evidence="2 4" key="1">
    <citation type="journal article" date="2014" name="BMC Genomics">
        <title>Genome sequence of Anopheles sinensis provides insight into genetics basis of mosquito competence for malaria parasites.</title>
        <authorList>
            <person name="Zhou D."/>
            <person name="Zhang D."/>
            <person name="Ding G."/>
            <person name="Shi L."/>
            <person name="Hou Q."/>
            <person name="Ye Y."/>
            <person name="Xu Y."/>
            <person name="Zhou H."/>
            <person name="Xiong C."/>
            <person name="Li S."/>
            <person name="Yu J."/>
            <person name="Hong S."/>
            <person name="Yu X."/>
            <person name="Zou P."/>
            <person name="Chen C."/>
            <person name="Chang X."/>
            <person name="Wang W."/>
            <person name="Lv Y."/>
            <person name="Sun Y."/>
            <person name="Ma L."/>
            <person name="Shen B."/>
            <person name="Zhu C."/>
        </authorList>
    </citation>
    <scope>NUCLEOTIDE SEQUENCE [LARGE SCALE GENOMIC DNA]</scope>
</reference>
<accession>A0A084WRE2</accession>